<gene>
    <name evidence="1" type="ORF">WN985_29100</name>
</gene>
<evidence type="ECO:0008006" key="3">
    <source>
        <dbReference type="Google" id="ProtNLM"/>
    </source>
</evidence>
<protein>
    <recommendedName>
        <fullName evidence="3">SIS domain-containing protein</fullName>
    </recommendedName>
</protein>
<sequence>MVISLASYSREAARVAEVAREQGSMLVAITDSAASLLALNADEVLFFTHGSPSFFLRLSRASAIAACRPSSGPQGKFGGPAFVQVGRGSAREGRIRKLTSVSRVAIARVPWRGATGFSLPDFC</sequence>
<reference evidence="1 2" key="1">
    <citation type="submission" date="2024-04" db="EMBL/GenBank/DDBJ databases">
        <title>Biological Control Activity of Plant Growth Promoting Rhizobacteria Burkholderia pyrrocinia BX1 against Tobacco black shank Introduction Tobacco black shank (TBS) caused by the oomycete Phytophthora. nicotianae (P. nicotianae) has become a destructive soil.</title>
        <authorList>
            <person name="Liu X."/>
            <person name="Shu C."/>
        </authorList>
    </citation>
    <scope>NUCLEOTIDE SEQUENCE [LARGE SCALE GENOMIC DNA]</scope>
    <source>
        <strain evidence="1 2">BX1</strain>
    </source>
</reference>
<dbReference type="Proteomes" id="UP001484179">
    <property type="component" value="Chromosome 2"/>
</dbReference>
<organism evidence="1 2">
    <name type="scientific">Burkholderia pyrrocinia</name>
    <name type="common">Pseudomonas pyrrocinia</name>
    <dbReference type="NCBI Taxonomy" id="60550"/>
    <lineage>
        <taxon>Bacteria</taxon>
        <taxon>Pseudomonadati</taxon>
        <taxon>Pseudomonadota</taxon>
        <taxon>Betaproteobacteria</taxon>
        <taxon>Burkholderiales</taxon>
        <taxon>Burkholderiaceae</taxon>
        <taxon>Burkholderia</taxon>
        <taxon>Burkholderia cepacia complex</taxon>
    </lineage>
</organism>
<name>A0ABZ3BNG9_BURPY</name>
<evidence type="ECO:0000313" key="2">
    <source>
        <dbReference type="Proteomes" id="UP001484179"/>
    </source>
</evidence>
<dbReference type="InterPro" id="IPR046348">
    <property type="entry name" value="SIS_dom_sf"/>
</dbReference>
<dbReference type="RefSeq" id="WP_342310455.1">
    <property type="nucleotide sequence ID" value="NZ_CP150850.1"/>
</dbReference>
<evidence type="ECO:0000313" key="1">
    <source>
        <dbReference type="EMBL" id="WZW56594.1"/>
    </source>
</evidence>
<accession>A0ABZ3BNG9</accession>
<keyword evidence="2" id="KW-1185">Reference proteome</keyword>
<proteinExistence type="predicted"/>
<dbReference type="EMBL" id="CP150850">
    <property type="protein sequence ID" value="WZW56594.1"/>
    <property type="molecule type" value="Genomic_DNA"/>
</dbReference>
<dbReference type="Gene3D" id="3.40.50.10490">
    <property type="entry name" value="Glucose-6-phosphate isomerase like protein, domain 1"/>
    <property type="match status" value="1"/>
</dbReference>
<dbReference type="SUPFAM" id="SSF53697">
    <property type="entry name" value="SIS domain"/>
    <property type="match status" value="1"/>
</dbReference>